<dbReference type="Pfam" id="PF04434">
    <property type="entry name" value="SWIM"/>
    <property type="match status" value="1"/>
</dbReference>
<keyword evidence="3" id="KW-0862">Zinc</keyword>
<feature type="region of interest" description="Disordered" evidence="5">
    <location>
        <begin position="1"/>
        <end position="42"/>
    </location>
</feature>
<dbReference type="Proteomes" id="UP001054252">
    <property type="component" value="Unassembled WGS sequence"/>
</dbReference>
<dbReference type="GO" id="GO:0008270">
    <property type="term" value="F:zinc ion binding"/>
    <property type="evidence" value="ECO:0007669"/>
    <property type="project" value="UniProtKB-KW"/>
</dbReference>
<feature type="region of interest" description="Disordered" evidence="5">
    <location>
        <begin position="322"/>
        <end position="393"/>
    </location>
</feature>
<organism evidence="7 8">
    <name type="scientific">Rubroshorea leprosula</name>
    <dbReference type="NCBI Taxonomy" id="152421"/>
    <lineage>
        <taxon>Eukaryota</taxon>
        <taxon>Viridiplantae</taxon>
        <taxon>Streptophyta</taxon>
        <taxon>Embryophyta</taxon>
        <taxon>Tracheophyta</taxon>
        <taxon>Spermatophyta</taxon>
        <taxon>Magnoliopsida</taxon>
        <taxon>eudicotyledons</taxon>
        <taxon>Gunneridae</taxon>
        <taxon>Pentapetalae</taxon>
        <taxon>rosids</taxon>
        <taxon>malvids</taxon>
        <taxon>Malvales</taxon>
        <taxon>Dipterocarpaceae</taxon>
        <taxon>Rubroshorea</taxon>
    </lineage>
</organism>
<dbReference type="PANTHER" id="PTHR31973:SF187">
    <property type="entry name" value="MUTATOR TRANSPOSASE MUDRA PROTEIN"/>
    <property type="match status" value="1"/>
</dbReference>
<dbReference type="SMART" id="SM00575">
    <property type="entry name" value="ZnF_PMZ"/>
    <property type="match status" value="1"/>
</dbReference>
<name>A0AAV5I6W3_9ROSI</name>
<evidence type="ECO:0000313" key="8">
    <source>
        <dbReference type="Proteomes" id="UP001054252"/>
    </source>
</evidence>
<feature type="domain" description="SWIM-type" evidence="6">
    <location>
        <begin position="276"/>
        <end position="308"/>
    </location>
</feature>
<evidence type="ECO:0000256" key="5">
    <source>
        <dbReference type="SAM" id="MobiDB-lite"/>
    </source>
</evidence>
<evidence type="ECO:0000313" key="7">
    <source>
        <dbReference type="EMBL" id="GKU93069.1"/>
    </source>
</evidence>
<keyword evidence="1" id="KW-0479">Metal-binding</keyword>
<evidence type="ECO:0000259" key="6">
    <source>
        <dbReference type="PROSITE" id="PS50966"/>
    </source>
</evidence>
<accession>A0AAV5I6W3</accession>
<reference evidence="7 8" key="1">
    <citation type="journal article" date="2021" name="Commun. Biol.">
        <title>The genome of Shorea leprosula (Dipterocarpaceae) highlights the ecological relevance of drought in aseasonal tropical rainforests.</title>
        <authorList>
            <person name="Ng K.K.S."/>
            <person name="Kobayashi M.J."/>
            <person name="Fawcett J.A."/>
            <person name="Hatakeyama M."/>
            <person name="Paape T."/>
            <person name="Ng C.H."/>
            <person name="Ang C.C."/>
            <person name="Tnah L.H."/>
            <person name="Lee C.T."/>
            <person name="Nishiyama T."/>
            <person name="Sese J."/>
            <person name="O'Brien M.J."/>
            <person name="Copetti D."/>
            <person name="Mohd Noor M.I."/>
            <person name="Ong R.C."/>
            <person name="Putra M."/>
            <person name="Sireger I.Z."/>
            <person name="Indrioko S."/>
            <person name="Kosugi Y."/>
            <person name="Izuno A."/>
            <person name="Isagi Y."/>
            <person name="Lee S.L."/>
            <person name="Shimizu K.K."/>
        </authorList>
    </citation>
    <scope>NUCLEOTIDE SEQUENCE [LARGE SCALE GENOMIC DNA]</scope>
    <source>
        <strain evidence="7">214</strain>
    </source>
</reference>
<sequence>MAGEIIDINLEGDSEGSVNEETNNVGKGVEIEGPTNGKGVDGEVHVEEGQKESIVEDYYELGQDFTTQVVLLEKEDEAGVEKECASASKSHNVADDHNDDFNGNKKAESDERHDDPIMDILELTDTEDEEAMEAIRKVKCFCYNLQGDNAGSNSYHDGGVNAVGLSTPRATIHDNGDEIQSDAEYRYISIDEDDGSDADHAFRKSATDAVYEEVEDALPDIRLGMILDICKREVVGDFGSNIWEKIVASWKGSKRCRVLWLGGTSYEVEKEDKGKFIVDINRKTCTCRCWNMTSIPCKHAVSVMKLRKEKDEGYVNHCSQIAKSKKRPKNGSTSSTTTLIAPTQAAFPSAEPQYNLAVASSPPQEQNKRGEAKRKKSSSQLSVMAKDRQGKGG</sequence>
<dbReference type="EMBL" id="BPVZ01000006">
    <property type="protein sequence ID" value="GKU93069.1"/>
    <property type="molecule type" value="Genomic_DNA"/>
</dbReference>
<gene>
    <name evidence="7" type="ORF">SLEP1_g6702</name>
</gene>
<comment type="caution">
    <text evidence="7">The sequence shown here is derived from an EMBL/GenBank/DDBJ whole genome shotgun (WGS) entry which is preliminary data.</text>
</comment>
<dbReference type="PANTHER" id="PTHR31973">
    <property type="entry name" value="POLYPROTEIN, PUTATIVE-RELATED"/>
    <property type="match status" value="1"/>
</dbReference>
<proteinExistence type="predicted"/>
<evidence type="ECO:0000256" key="4">
    <source>
        <dbReference type="PROSITE-ProRule" id="PRU00325"/>
    </source>
</evidence>
<feature type="region of interest" description="Disordered" evidence="5">
    <location>
        <begin position="81"/>
        <end position="114"/>
    </location>
</feature>
<keyword evidence="8" id="KW-1185">Reference proteome</keyword>
<protein>
    <recommendedName>
        <fullName evidence="6">SWIM-type domain-containing protein</fullName>
    </recommendedName>
</protein>
<dbReference type="PROSITE" id="PS50966">
    <property type="entry name" value="ZF_SWIM"/>
    <property type="match status" value="1"/>
</dbReference>
<keyword evidence="2 4" id="KW-0863">Zinc-finger</keyword>
<feature type="compositionally biased region" description="Polar residues" evidence="5">
    <location>
        <begin position="16"/>
        <end position="25"/>
    </location>
</feature>
<feature type="compositionally biased region" description="Polar residues" evidence="5">
    <location>
        <begin position="330"/>
        <end position="341"/>
    </location>
</feature>
<feature type="compositionally biased region" description="Basic and acidic residues" evidence="5">
    <location>
        <begin position="92"/>
        <end position="114"/>
    </location>
</feature>
<evidence type="ECO:0000256" key="1">
    <source>
        <dbReference type="ARBA" id="ARBA00022723"/>
    </source>
</evidence>
<evidence type="ECO:0000256" key="2">
    <source>
        <dbReference type="ARBA" id="ARBA00022771"/>
    </source>
</evidence>
<dbReference type="InterPro" id="IPR006564">
    <property type="entry name" value="Znf_PMZ"/>
</dbReference>
<dbReference type="AlphaFoldDB" id="A0AAV5I6W3"/>
<dbReference type="InterPro" id="IPR007527">
    <property type="entry name" value="Znf_SWIM"/>
</dbReference>
<evidence type="ECO:0000256" key="3">
    <source>
        <dbReference type="ARBA" id="ARBA00022833"/>
    </source>
</evidence>